<dbReference type="AlphaFoldDB" id="A0A8T2SZI4"/>
<proteinExistence type="predicted"/>
<reference evidence="1" key="1">
    <citation type="submission" date="2021-08" db="EMBL/GenBank/DDBJ databases">
        <title>WGS assembly of Ceratopteris richardii.</title>
        <authorList>
            <person name="Marchant D.B."/>
            <person name="Chen G."/>
            <person name="Jenkins J."/>
            <person name="Shu S."/>
            <person name="Leebens-Mack J."/>
            <person name="Grimwood J."/>
            <person name="Schmutz J."/>
            <person name="Soltis P."/>
            <person name="Soltis D."/>
            <person name="Chen Z.-H."/>
        </authorList>
    </citation>
    <scope>NUCLEOTIDE SEQUENCE</scope>
    <source>
        <strain evidence="1">Whitten #5841</strain>
        <tissue evidence="1">Leaf</tissue>
    </source>
</reference>
<gene>
    <name evidence="1" type="ORF">KP509_17G082000</name>
</gene>
<comment type="caution">
    <text evidence="1">The sequence shown here is derived from an EMBL/GenBank/DDBJ whole genome shotgun (WGS) entry which is preliminary data.</text>
</comment>
<name>A0A8T2SZI4_CERRI</name>
<accession>A0A8T2SZI4</accession>
<sequence>MSYICVSADKPLIFDIVFLIQRITFHVEAAFTSACTRKSSISPCLYFSVRVCVCHPIRYDGNASFSKFCSKQKRKELDSVANQTEEKQNPHTSSQVLCAHLRAAIEA</sequence>
<organism evidence="1 2">
    <name type="scientific">Ceratopteris richardii</name>
    <name type="common">Triangle waterfern</name>
    <dbReference type="NCBI Taxonomy" id="49495"/>
    <lineage>
        <taxon>Eukaryota</taxon>
        <taxon>Viridiplantae</taxon>
        <taxon>Streptophyta</taxon>
        <taxon>Embryophyta</taxon>
        <taxon>Tracheophyta</taxon>
        <taxon>Polypodiopsida</taxon>
        <taxon>Polypodiidae</taxon>
        <taxon>Polypodiales</taxon>
        <taxon>Pteridineae</taxon>
        <taxon>Pteridaceae</taxon>
        <taxon>Parkerioideae</taxon>
        <taxon>Ceratopteris</taxon>
    </lineage>
</organism>
<protein>
    <submittedName>
        <fullName evidence="1">Uncharacterized protein</fullName>
    </submittedName>
</protein>
<dbReference type="EMBL" id="CM035422">
    <property type="protein sequence ID" value="KAH7373977.1"/>
    <property type="molecule type" value="Genomic_DNA"/>
</dbReference>
<evidence type="ECO:0000313" key="1">
    <source>
        <dbReference type="EMBL" id="KAH7373977.1"/>
    </source>
</evidence>
<keyword evidence="2" id="KW-1185">Reference proteome</keyword>
<evidence type="ECO:0000313" key="2">
    <source>
        <dbReference type="Proteomes" id="UP000825935"/>
    </source>
</evidence>
<dbReference type="Proteomes" id="UP000825935">
    <property type="component" value="Chromosome 17"/>
</dbReference>